<proteinExistence type="predicted"/>
<gene>
    <name evidence="2" type="ORF">OC846_006444</name>
</gene>
<sequence length="168" mass="18317">MKVIHVGPVAVGLYGVVLVADFLVQLTCALANRVSVNRIVAARRALVSETIFADKPLTPVSTPPLMHPEASISIAIVGYREDVEAWRLCIRSIQQQTMRPRQVIVVVNGNEAQDLKMPNVFSDEYAGQNTALIHLPFLLSAFTSRSSGSLCNGKPFKHPDYSTESVDG</sequence>
<comment type="caution">
    <text evidence="2">The sequence shown here is derived from an EMBL/GenBank/DDBJ whole genome shotgun (WGS) entry which is preliminary data.</text>
</comment>
<protein>
    <submittedName>
        <fullName evidence="2">Uncharacterized protein</fullName>
    </submittedName>
</protein>
<evidence type="ECO:0000313" key="3">
    <source>
        <dbReference type="Proteomes" id="UP001176517"/>
    </source>
</evidence>
<organism evidence="2 3">
    <name type="scientific">Tilletia horrida</name>
    <dbReference type="NCBI Taxonomy" id="155126"/>
    <lineage>
        <taxon>Eukaryota</taxon>
        <taxon>Fungi</taxon>
        <taxon>Dikarya</taxon>
        <taxon>Basidiomycota</taxon>
        <taxon>Ustilaginomycotina</taxon>
        <taxon>Exobasidiomycetes</taxon>
        <taxon>Tilletiales</taxon>
        <taxon>Tilletiaceae</taxon>
        <taxon>Tilletia</taxon>
    </lineage>
</organism>
<dbReference type="Proteomes" id="UP001176517">
    <property type="component" value="Unassembled WGS sequence"/>
</dbReference>
<keyword evidence="1" id="KW-0812">Transmembrane</keyword>
<keyword evidence="1" id="KW-0472">Membrane</keyword>
<evidence type="ECO:0000256" key="1">
    <source>
        <dbReference type="SAM" id="Phobius"/>
    </source>
</evidence>
<dbReference type="SUPFAM" id="SSF53448">
    <property type="entry name" value="Nucleotide-diphospho-sugar transferases"/>
    <property type="match status" value="1"/>
</dbReference>
<reference evidence="2" key="1">
    <citation type="journal article" date="2023" name="PhytoFront">
        <title>Draft Genome Resources of Seven Strains of Tilletia horrida, Causal Agent of Kernel Smut of Rice.</title>
        <authorList>
            <person name="Khanal S."/>
            <person name="Antony Babu S."/>
            <person name="Zhou X.G."/>
        </authorList>
    </citation>
    <scope>NUCLEOTIDE SEQUENCE</scope>
    <source>
        <strain evidence="2">TX6</strain>
    </source>
</reference>
<dbReference type="EMBL" id="JAPDMZ010000372">
    <property type="protein sequence ID" value="KAK0543349.1"/>
    <property type="molecule type" value="Genomic_DNA"/>
</dbReference>
<evidence type="ECO:0000313" key="2">
    <source>
        <dbReference type="EMBL" id="KAK0543349.1"/>
    </source>
</evidence>
<keyword evidence="3" id="KW-1185">Reference proteome</keyword>
<feature type="transmembrane region" description="Helical" evidence="1">
    <location>
        <begin position="12"/>
        <end position="34"/>
    </location>
</feature>
<dbReference type="AlphaFoldDB" id="A0AAN6GLM9"/>
<keyword evidence="1" id="KW-1133">Transmembrane helix</keyword>
<accession>A0AAN6GLM9</accession>
<name>A0AAN6GLM9_9BASI</name>
<dbReference type="InterPro" id="IPR029044">
    <property type="entry name" value="Nucleotide-diphossugar_trans"/>
</dbReference>